<accession>A0A644WPW3</accession>
<keyword evidence="1" id="KW-0472">Membrane</keyword>
<feature type="transmembrane region" description="Helical" evidence="1">
    <location>
        <begin position="93"/>
        <end position="112"/>
    </location>
</feature>
<comment type="caution">
    <text evidence="2">The sequence shown here is derived from an EMBL/GenBank/DDBJ whole genome shotgun (WGS) entry which is preliminary data.</text>
</comment>
<protein>
    <submittedName>
        <fullName evidence="2">Uncharacterized protein</fullName>
    </submittedName>
</protein>
<keyword evidence="1" id="KW-1133">Transmembrane helix</keyword>
<dbReference type="AlphaFoldDB" id="A0A644WPW3"/>
<feature type="transmembrane region" description="Helical" evidence="1">
    <location>
        <begin position="39"/>
        <end position="56"/>
    </location>
</feature>
<organism evidence="2">
    <name type="scientific">bioreactor metagenome</name>
    <dbReference type="NCBI Taxonomy" id="1076179"/>
    <lineage>
        <taxon>unclassified sequences</taxon>
        <taxon>metagenomes</taxon>
        <taxon>ecological metagenomes</taxon>
    </lineage>
</organism>
<gene>
    <name evidence="2" type="ORF">SDC9_51978</name>
</gene>
<feature type="transmembrane region" description="Helical" evidence="1">
    <location>
        <begin position="68"/>
        <end position="87"/>
    </location>
</feature>
<proteinExistence type="predicted"/>
<evidence type="ECO:0000313" key="2">
    <source>
        <dbReference type="EMBL" id="MPM05687.1"/>
    </source>
</evidence>
<name>A0A644WPW3_9ZZZZ</name>
<dbReference type="EMBL" id="VSSQ01001156">
    <property type="protein sequence ID" value="MPM05687.1"/>
    <property type="molecule type" value="Genomic_DNA"/>
</dbReference>
<evidence type="ECO:0000256" key="1">
    <source>
        <dbReference type="SAM" id="Phobius"/>
    </source>
</evidence>
<reference evidence="2" key="1">
    <citation type="submission" date="2019-08" db="EMBL/GenBank/DDBJ databases">
        <authorList>
            <person name="Kucharzyk K."/>
            <person name="Murdoch R.W."/>
            <person name="Higgins S."/>
            <person name="Loffler F."/>
        </authorList>
    </citation>
    <scope>NUCLEOTIDE SEQUENCE</scope>
</reference>
<sequence length="115" mass="13358">MYMNKFLILINKIISILLIFFIVFIILNEYYIIEFSNTLKYVLYFLTLILILISSTKEIIVNKSGLSKFINCIILFSSIVGGVFSIVANQINIFIYICILFSLIYGFIELVYKKA</sequence>
<feature type="transmembrane region" description="Helical" evidence="1">
    <location>
        <begin position="7"/>
        <end position="27"/>
    </location>
</feature>
<keyword evidence="1" id="KW-0812">Transmembrane</keyword>